<organism evidence="6 7">
    <name type="scientific">Pelagibacter ubique</name>
    <dbReference type="NCBI Taxonomy" id="198252"/>
    <lineage>
        <taxon>Bacteria</taxon>
        <taxon>Pseudomonadati</taxon>
        <taxon>Pseudomonadota</taxon>
        <taxon>Alphaproteobacteria</taxon>
        <taxon>Candidatus Pelagibacterales</taxon>
        <taxon>Candidatus Pelagibacteraceae</taxon>
        <taxon>Candidatus Pelagibacter</taxon>
    </lineage>
</organism>
<evidence type="ECO:0000256" key="2">
    <source>
        <dbReference type="PROSITE-ProRule" id="PRU10007"/>
    </source>
</evidence>
<dbReference type="InterPro" id="IPR029510">
    <property type="entry name" value="Ald_DH_CS_GLU"/>
</dbReference>
<dbReference type="SUPFAM" id="SSF53720">
    <property type="entry name" value="ALDH-like"/>
    <property type="match status" value="1"/>
</dbReference>
<proteinExistence type="inferred from homology"/>
<comment type="caution">
    <text evidence="6">The sequence shown here is derived from an EMBL/GenBank/DDBJ whole genome shotgun (WGS) entry which is preliminary data.</text>
</comment>
<dbReference type="PROSITE" id="PS00687">
    <property type="entry name" value="ALDEHYDE_DEHYDR_GLU"/>
    <property type="match status" value="1"/>
</dbReference>
<dbReference type="InterPro" id="IPR016162">
    <property type="entry name" value="Ald_DH_N"/>
</dbReference>
<feature type="region of interest" description="Disordered" evidence="4">
    <location>
        <begin position="1"/>
        <end position="44"/>
    </location>
</feature>
<dbReference type="EMBL" id="LANA01000002">
    <property type="protein sequence ID" value="NMN67760.1"/>
    <property type="molecule type" value="Genomic_DNA"/>
</dbReference>
<evidence type="ECO:0000256" key="3">
    <source>
        <dbReference type="RuleBase" id="RU003345"/>
    </source>
</evidence>
<evidence type="ECO:0000313" key="7">
    <source>
        <dbReference type="Proteomes" id="UP001166004"/>
    </source>
</evidence>
<evidence type="ECO:0000256" key="1">
    <source>
        <dbReference type="ARBA" id="ARBA00023002"/>
    </source>
</evidence>
<feature type="active site" evidence="2">
    <location>
        <position position="340"/>
    </location>
</feature>
<dbReference type="PANTHER" id="PTHR43111:SF1">
    <property type="entry name" value="ALDEHYDE DEHYDROGENASE B-RELATED"/>
    <property type="match status" value="1"/>
</dbReference>
<evidence type="ECO:0000259" key="5">
    <source>
        <dbReference type="Pfam" id="PF00171"/>
    </source>
</evidence>
<reference evidence="6 7" key="1">
    <citation type="submission" date="2019-07" db="EMBL/GenBank/DDBJ databases">
        <title>SAR11 Genome Evolution.</title>
        <authorList>
            <person name="Giovannoni S."/>
        </authorList>
    </citation>
    <scope>NUCLEOTIDE SEQUENCE [LARGE SCALE GENOMIC DNA]</scope>
    <source>
        <strain evidence="6 7">HTCC9565</strain>
    </source>
</reference>
<sequence>MAIKKKKTAKKSKRKVKKKIKKNLAKRLPKKNKNLKKVKKKKGVTKKKLLKPIKKNKLRNNNKIERIKMSTETVKSGRSPLLDTSHLKVKFPFKEQYGNFIGGKFVKPKSGKYFDNVSPINNEVICSVPRSDAKDVDAALDAAHAAFPTWGVTSITERSNMLLKIADVIEKNLELLATAECLDNGKPIRECMAADLPLVVDHWRYFAGVIRAEEGSVSEISNSEYSYHIPEPLGVVGQIIPWNFPLLMATWKLAPALAAGNCVVLKPAEQTPASILLLMELIGDLLPPGVVNVVSGFGLEAGKPLASSKRIRKIAFTGETTTGRLIMQYASQNLIPITLELGGKSPNVFFEDVMDQDDDFFDKCLEGFAMFTLNQGEVCTCPSRVLIQESIYDKFMERAIARTKAVKQDNPLKMETMIGAQVSLEQMEKIKSYLDLGKKEGAKVLCGGEVANLNSGLEKGNYIQPTIFEGNNSMRVFQEEIFGPVVSVTKFKDEAHALEIANDTLYGLGAGVWTRNGNVAYRMGRGIQAGRVWTNCYHAYPAHAAFGGYKQSGIGRETHKMMLNHYRQVKNLHVSYSEKKLGFF</sequence>
<evidence type="ECO:0000313" key="6">
    <source>
        <dbReference type="EMBL" id="NMN67760.1"/>
    </source>
</evidence>
<dbReference type="Gene3D" id="3.40.309.10">
    <property type="entry name" value="Aldehyde Dehydrogenase, Chain A, domain 2"/>
    <property type="match status" value="1"/>
</dbReference>
<dbReference type="Pfam" id="PF00171">
    <property type="entry name" value="Aldedh"/>
    <property type="match status" value="1"/>
</dbReference>
<evidence type="ECO:0000256" key="4">
    <source>
        <dbReference type="SAM" id="MobiDB-lite"/>
    </source>
</evidence>
<comment type="similarity">
    <text evidence="3">Belongs to the aldehyde dehydrogenase family.</text>
</comment>
<dbReference type="InterPro" id="IPR016161">
    <property type="entry name" value="Ald_DH/histidinol_DH"/>
</dbReference>
<keyword evidence="1 3" id="KW-0560">Oxidoreductase</keyword>
<dbReference type="InterPro" id="IPR015590">
    <property type="entry name" value="Aldehyde_DH_dom"/>
</dbReference>
<dbReference type="Proteomes" id="UP001166004">
    <property type="component" value="Unassembled WGS sequence"/>
</dbReference>
<dbReference type="Gene3D" id="3.40.605.10">
    <property type="entry name" value="Aldehyde Dehydrogenase, Chain A, domain 1"/>
    <property type="match status" value="1"/>
</dbReference>
<feature type="domain" description="Aldehyde dehydrogenase" evidence="5">
    <location>
        <begin position="105"/>
        <end position="571"/>
    </location>
</feature>
<dbReference type="CDD" id="cd07559">
    <property type="entry name" value="ALDH_ACDHII_AcoD-like"/>
    <property type="match status" value="1"/>
</dbReference>
<dbReference type="InterPro" id="IPR016163">
    <property type="entry name" value="Ald_DH_C"/>
</dbReference>
<name>A0ABX1T3D8_PELUQ</name>
<dbReference type="PANTHER" id="PTHR43111">
    <property type="entry name" value="ALDEHYDE DEHYDROGENASE B-RELATED"/>
    <property type="match status" value="1"/>
</dbReference>
<protein>
    <submittedName>
        <fullName evidence="6">Aldehyde dehydrogenase</fullName>
    </submittedName>
</protein>
<keyword evidence="7" id="KW-1185">Reference proteome</keyword>
<accession>A0ABX1T3D8</accession>
<gene>
    <name evidence="6" type="ORF">VP91_00009090</name>
</gene>